<accession>A0A0V1B3L3</accession>
<reference evidence="1 2" key="1">
    <citation type="submission" date="2015-01" db="EMBL/GenBank/DDBJ databases">
        <title>Evolution of Trichinella species and genotypes.</title>
        <authorList>
            <person name="Korhonen P.K."/>
            <person name="Edoardo P."/>
            <person name="Giuseppe L.R."/>
            <person name="Gasser R.B."/>
        </authorList>
    </citation>
    <scope>NUCLEOTIDE SEQUENCE [LARGE SCALE GENOMIC DNA]</scope>
    <source>
        <strain evidence="1">ISS3</strain>
    </source>
</reference>
<evidence type="ECO:0000313" key="2">
    <source>
        <dbReference type="Proteomes" id="UP000054776"/>
    </source>
</evidence>
<dbReference type="EMBL" id="JYDH01000115">
    <property type="protein sequence ID" value="KRY31606.1"/>
    <property type="molecule type" value="Genomic_DNA"/>
</dbReference>
<dbReference type="InParanoid" id="A0A0V1B3L3"/>
<dbReference type="Proteomes" id="UP000054776">
    <property type="component" value="Unassembled WGS sequence"/>
</dbReference>
<keyword evidence="2" id="KW-1185">Reference proteome</keyword>
<protein>
    <submittedName>
        <fullName evidence="1">Uncharacterized protein</fullName>
    </submittedName>
</protein>
<dbReference type="AlphaFoldDB" id="A0A0V1B3L3"/>
<evidence type="ECO:0000313" key="1">
    <source>
        <dbReference type="EMBL" id="KRY31606.1"/>
    </source>
</evidence>
<gene>
    <name evidence="1" type="ORF">T01_4685</name>
</gene>
<comment type="caution">
    <text evidence="1">The sequence shown here is derived from an EMBL/GenBank/DDBJ whole genome shotgun (WGS) entry which is preliminary data.</text>
</comment>
<sequence>MESETTTMRFQFLSSMMGFNRTSVPSAAKTISKKLPVNLHQLNQLLEEMNKLYVTTEELNSTFTSH</sequence>
<proteinExistence type="predicted"/>
<organism evidence="1 2">
    <name type="scientific">Trichinella spiralis</name>
    <name type="common">Trichina worm</name>
    <dbReference type="NCBI Taxonomy" id="6334"/>
    <lineage>
        <taxon>Eukaryota</taxon>
        <taxon>Metazoa</taxon>
        <taxon>Ecdysozoa</taxon>
        <taxon>Nematoda</taxon>
        <taxon>Enoplea</taxon>
        <taxon>Dorylaimia</taxon>
        <taxon>Trichinellida</taxon>
        <taxon>Trichinellidae</taxon>
        <taxon>Trichinella</taxon>
    </lineage>
</organism>
<name>A0A0V1B3L3_TRISP</name>